<sequence length="78" mass="8236">MTSTIIQAAVVNRDSDMLVGIGCAATVPDGLRNAMLSYRAERASVGEFAIEVYEVEFGSPLNNDDFDPDVIGVLADAA</sequence>
<name>A0A1Q9AI14_9HYPH</name>
<comment type="caution">
    <text evidence="1">The sequence shown here is derived from an EMBL/GenBank/DDBJ whole genome shotgun (WGS) entry which is preliminary data.</text>
</comment>
<evidence type="ECO:0000313" key="2">
    <source>
        <dbReference type="Proteomes" id="UP000186143"/>
    </source>
</evidence>
<evidence type="ECO:0000313" key="1">
    <source>
        <dbReference type="EMBL" id="OLP54844.1"/>
    </source>
</evidence>
<dbReference type="Proteomes" id="UP000186143">
    <property type="component" value="Unassembled WGS sequence"/>
</dbReference>
<accession>A0A1Q9AI14</accession>
<dbReference type="STRING" id="1672749.BJF92_13625"/>
<dbReference type="EMBL" id="MKIO01000031">
    <property type="protein sequence ID" value="OLP54844.1"/>
    <property type="molecule type" value="Genomic_DNA"/>
</dbReference>
<reference evidence="1 2" key="1">
    <citation type="submission" date="2016-09" db="EMBL/GenBank/DDBJ databases">
        <title>Rhizobium sp. nov., a novel species isolated from the rice rhizosphere.</title>
        <authorList>
            <person name="Zhao J."/>
            <person name="Zhang X."/>
        </authorList>
    </citation>
    <scope>NUCLEOTIDE SEQUENCE [LARGE SCALE GENOMIC DNA]</scope>
    <source>
        <strain evidence="1 2">MH17</strain>
    </source>
</reference>
<protein>
    <submittedName>
        <fullName evidence="1">Uncharacterized protein</fullName>
    </submittedName>
</protein>
<proteinExistence type="predicted"/>
<dbReference type="AlphaFoldDB" id="A0A1Q9AI14"/>
<gene>
    <name evidence="1" type="ORF">BJF92_13625</name>
</gene>
<dbReference type="RefSeq" id="WP_075635404.1">
    <property type="nucleotide sequence ID" value="NZ_MKIO01000031.1"/>
</dbReference>
<organism evidence="1 2">
    <name type="scientific">Xaviernesmea rhizosphaerae</name>
    <dbReference type="NCBI Taxonomy" id="1672749"/>
    <lineage>
        <taxon>Bacteria</taxon>
        <taxon>Pseudomonadati</taxon>
        <taxon>Pseudomonadota</taxon>
        <taxon>Alphaproteobacteria</taxon>
        <taxon>Hyphomicrobiales</taxon>
        <taxon>Rhizobiaceae</taxon>
        <taxon>Rhizobium/Agrobacterium group</taxon>
        <taxon>Xaviernesmea</taxon>
    </lineage>
</organism>